<dbReference type="KEGG" id="fbm:MQE35_13805"/>
<protein>
    <submittedName>
        <fullName evidence="1">Helix-turn-helix domain-containing protein</fullName>
    </submittedName>
</protein>
<evidence type="ECO:0000313" key="1">
    <source>
        <dbReference type="EMBL" id="UOB16806.1"/>
    </source>
</evidence>
<dbReference type="AlphaFoldDB" id="A0A9E6ZZN6"/>
<dbReference type="SUPFAM" id="SSF47413">
    <property type="entry name" value="lambda repressor-like DNA-binding domains"/>
    <property type="match status" value="1"/>
</dbReference>
<dbReference type="EMBL" id="CP094358">
    <property type="protein sequence ID" value="UOB16806.1"/>
    <property type="molecule type" value="Genomic_DNA"/>
</dbReference>
<organism evidence="1 2">
    <name type="scientific">Abyssalbus ytuae</name>
    <dbReference type="NCBI Taxonomy" id="2926907"/>
    <lineage>
        <taxon>Bacteria</taxon>
        <taxon>Pseudomonadati</taxon>
        <taxon>Bacteroidota</taxon>
        <taxon>Flavobacteriia</taxon>
        <taxon>Flavobacteriales</taxon>
        <taxon>Flavobacteriaceae</taxon>
        <taxon>Abyssalbus</taxon>
    </lineage>
</organism>
<gene>
    <name evidence="1" type="ORF">MQE35_13805</name>
</gene>
<keyword evidence="2" id="KW-1185">Reference proteome</keyword>
<dbReference type="InterPro" id="IPR010982">
    <property type="entry name" value="Lambda_DNA-bd_dom_sf"/>
</dbReference>
<dbReference type="Gene3D" id="1.10.260.40">
    <property type="entry name" value="lambda repressor-like DNA-binding domains"/>
    <property type="match status" value="1"/>
</dbReference>
<evidence type="ECO:0000313" key="2">
    <source>
        <dbReference type="Proteomes" id="UP000831290"/>
    </source>
</evidence>
<reference evidence="1" key="1">
    <citation type="submission" date="2022-03" db="EMBL/GenBank/DDBJ databases">
        <title>Description of Abyssus ytuae gen. nov., sp. nov., a novel member of the family Flavobacteriaceae isolated from the sediment of Mariana Trench.</title>
        <authorList>
            <person name="Zhang J."/>
            <person name="Xu X."/>
        </authorList>
    </citation>
    <scope>NUCLEOTIDE SEQUENCE</scope>
    <source>
        <strain evidence="1">MT3330</strain>
    </source>
</reference>
<dbReference type="Proteomes" id="UP000831290">
    <property type="component" value="Chromosome"/>
</dbReference>
<name>A0A9E6ZZN6_9FLAO</name>
<dbReference type="GO" id="GO:0003677">
    <property type="term" value="F:DNA binding"/>
    <property type="evidence" value="ECO:0007669"/>
    <property type="project" value="InterPro"/>
</dbReference>
<dbReference type="RefSeq" id="WP_255842044.1">
    <property type="nucleotide sequence ID" value="NZ_CP094358.1"/>
</dbReference>
<proteinExistence type="predicted"/>
<sequence>MEEKIIHRIDKIRKHYNMSYHAFDNLFGFSNGYIGGQIRKERNVGSDVIEKIFSHFTEINPQWFLTGKGEMLSSVSEPAEKYDNNQSVDRLIDQKIETKLKTISDNQKEFIESVNIKINNFIKGQKSGK</sequence>
<accession>A0A9E6ZZN6</accession>